<evidence type="ECO:0008006" key="4">
    <source>
        <dbReference type="Google" id="ProtNLM"/>
    </source>
</evidence>
<reference evidence="2 3" key="1">
    <citation type="submission" date="2018-05" db="EMBL/GenBank/DDBJ databases">
        <title>Integrated omic analyses show evidence that a Ca. Accumulibacter phosphatis strain performs denitrification under micro-aerobic conditions.</title>
        <authorList>
            <person name="Camejo P.Y."/>
            <person name="Katherine M.D."/>
            <person name="Daniel N.R."/>
        </authorList>
    </citation>
    <scope>NUCLEOTIDE SEQUENCE [LARGE SCALE GENOMIC DNA]</scope>
    <source>
        <strain evidence="2">UW-LDO-IC</strain>
    </source>
</reference>
<name>A0A369XQT5_9PROT</name>
<proteinExistence type="predicted"/>
<accession>A0A369XQT5</accession>
<evidence type="ECO:0000313" key="2">
    <source>
        <dbReference type="EMBL" id="RDE50779.1"/>
    </source>
</evidence>
<organism evidence="2 3">
    <name type="scientific">Candidatus Accumulibacter meliphilus</name>
    <dbReference type="NCBI Taxonomy" id="2211374"/>
    <lineage>
        <taxon>Bacteria</taxon>
        <taxon>Pseudomonadati</taxon>
        <taxon>Pseudomonadota</taxon>
        <taxon>Betaproteobacteria</taxon>
        <taxon>Candidatus Accumulibacter</taxon>
    </lineage>
</organism>
<dbReference type="EMBL" id="QPGA01000014">
    <property type="protein sequence ID" value="RDE50779.1"/>
    <property type="molecule type" value="Genomic_DNA"/>
</dbReference>
<dbReference type="Proteomes" id="UP000253831">
    <property type="component" value="Unassembled WGS sequence"/>
</dbReference>
<dbReference type="AlphaFoldDB" id="A0A369XQT5"/>
<feature type="compositionally biased region" description="Basic residues" evidence="1">
    <location>
        <begin position="51"/>
        <end position="61"/>
    </location>
</feature>
<sequence length="114" mass="12945">MKKEAVATSSTFGKERKRVARVAKAERAKDPENVRDTNQPVEIAPGVSSKAKVRQPGRRGPQKLPTKVAVTVRYSPEVLDYFKASGDGWQTRMNDVLRRHVEEQQRQHQQHRAA</sequence>
<dbReference type="Pfam" id="PF14384">
    <property type="entry name" value="BrnA_antitoxin"/>
    <property type="match status" value="1"/>
</dbReference>
<evidence type="ECO:0000313" key="3">
    <source>
        <dbReference type="Proteomes" id="UP000253831"/>
    </source>
</evidence>
<dbReference type="InterPro" id="IPR025528">
    <property type="entry name" value="BrnA_antitoxin"/>
</dbReference>
<gene>
    <name evidence="2" type="ORF">DVS81_09090</name>
</gene>
<evidence type="ECO:0000256" key="1">
    <source>
        <dbReference type="SAM" id="MobiDB-lite"/>
    </source>
</evidence>
<protein>
    <recommendedName>
        <fullName evidence="4">BrnA antitoxin family protein</fullName>
    </recommendedName>
</protein>
<comment type="caution">
    <text evidence="2">The sequence shown here is derived from an EMBL/GenBank/DDBJ whole genome shotgun (WGS) entry which is preliminary data.</text>
</comment>
<feature type="compositionally biased region" description="Basic and acidic residues" evidence="1">
    <location>
        <begin position="23"/>
        <end position="35"/>
    </location>
</feature>
<feature type="region of interest" description="Disordered" evidence="1">
    <location>
        <begin position="1"/>
        <end position="65"/>
    </location>
</feature>